<evidence type="ECO:0000256" key="5">
    <source>
        <dbReference type="ARBA" id="ARBA00022927"/>
    </source>
</evidence>
<dbReference type="PANTHER" id="PTHR23138:SF142">
    <property type="entry name" value="RAN-BINDING PROTEIN 3B-RELATED"/>
    <property type="match status" value="1"/>
</dbReference>
<dbReference type="Gene3D" id="2.30.29.30">
    <property type="entry name" value="Pleckstrin-homology domain (PH domain)/Phosphotyrosine-binding domain (PTB)"/>
    <property type="match status" value="1"/>
</dbReference>
<feature type="compositionally biased region" description="Basic and acidic residues" evidence="10">
    <location>
        <begin position="191"/>
        <end position="246"/>
    </location>
</feature>
<evidence type="ECO:0000256" key="2">
    <source>
        <dbReference type="ARBA" id="ARBA00022448"/>
    </source>
</evidence>
<proteinExistence type="predicted"/>
<dbReference type="GO" id="GO:0015031">
    <property type="term" value="P:protein transport"/>
    <property type="evidence" value="ECO:0007669"/>
    <property type="project" value="UniProtKB-KW"/>
</dbReference>
<organism evidence="12 13">
    <name type="scientific">Heracleum sosnowskyi</name>
    <dbReference type="NCBI Taxonomy" id="360622"/>
    <lineage>
        <taxon>Eukaryota</taxon>
        <taxon>Viridiplantae</taxon>
        <taxon>Streptophyta</taxon>
        <taxon>Embryophyta</taxon>
        <taxon>Tracheophyta</taxon>
        <taxon>Spermatophyta</taxon>
        <taxon>Magnoliopsida</taxon>
        <taxon>eudicotyledons</taxon>
        <taxon>Gunneridae</taxon>
        <taxon>Pentapetalae</taxon>
        <taxon>asterids</taxon>
        <taxon>campanulids</taxon>
        <taxon>Apiales</taxon>
        <taxon>Apiaceae</taxon>
        <taxon>Apioideae</taxon>
        <taxon>apioid superclade</taxon>
        <taxon>Tordylieae</taxon>
        <taxon>Tordyliinae</taxon>
        <taxon>Heracleum</taxon>
    </lineage>
</organism>
<dbReference type="Pfam" id="PF08911">
    <property type="entry name" value="NUP50"/>
    <property type="match status" value="1"/>
</dbReference>
<evidence type="ECO:0000256" key="7">
    <source>
        <dbReference type="ARBA" id="ARBA00023010"/>
    </source>
</evidence>
<evidence type="ECO:0000313" key="12">
    <source>
        <dbReference type="EMBL" id="KAK1376029.1"/>
    </source>
</evidence>
<dbReference type="InterPro" id="IPR015007">
    <property type="entry name" value="NUP2/50/61"/>
</dbReference>
<evidence type="ECO:0000256" key="4">
    <source>
        <dbReference type="ARBA" id="ARBA00022816"/>
    </source>
</evidence>
<evidence type="ECO:0000256" key="8">
    <source>
        <dbReference type="ARBA" id="ARBA00023132"/>
    </source>
</evidence>
<feature type="compositionally biased region" description="Basic and acidic residues" evidence="10">
    <location>
        <begin position="112"/>
        <end position="130"/>
    </location>
</feature>
<keyword evidence="2" id="KW-0813">Transport</keyword>
<protein>
    <submittedName>
        <fullName evidence="12">Nuclear pore complex protein like</fullName>
    </submittedName>
</protein>
<dbReference type="PROSITE" id="PS50196">
    <property type="entry name" value="RANBD1"/>
    <property type="match status" value="1"/>
</dbReference>
<reference evidence="12" key="1">
    <citation type="submission" date="2023-02" db="EMBL/GenBank/DDBJ databases">
        <title>Genome of toxic invasive species Heracleum sosnowskyi carries increased number of genes despite the absence of recent whole-genome duplications.</title>
        <authorList>
            <person name="Schelkunov M."/>
            <person name="Shtratnikova V."/>
            <person name="Makarenko M."/>
            <person name="Klepikova A."/>
            <person name="Omelchenko D."/>
            <person name="Novikova G."/>
            <person name="Obukhova E."/>
            <person name="Bogdanov V."/>
            <person name="Penin A."/>
            <person name="Logacheva M."/>
        </authorList>
    </citation>
    <scope>NUCLEOTIDE SEQUENCE</scope>
    <source>
        <strain evidence="12">Hsosn_3</strain>
        <tissue evidence="12">Leaf</tissue>
    </source>
</reference>
<dbReference type="CDD" id="cd13169">
    <property type="entry name" value="RanBD_NUP50_plant"/>
    <property type="match status" value="1"/>
</dbReference>
<dbReference type="GO" id="GO:0005643">
    <property type="term" value="C:nuclear pore"/>
    <property type="evidence" value="ECO:0007669"/>
    <property type="project" value="UniProtKB-SubCell"/>
</dbReference>
<keyword evidence="6" id="KW-0007">Acetylation</keyword>
<gene>
    <name evidence="12" type="ORF">POM88_032222</name>
</gene>
<feature type="region of interest" description="Disordered" evidence="10">
    <location>
        <begin position="91"/>
        <end position="257"/>
    </location>
</feature>
<dbReference type="InterPro" id="IPR045207">
    <property type="entry name" value="RanBD_NUP50_plant"/>
</dbReference>
<dbReference type="PANTHER" id="PTHR23138">
    <property type="entry name" value="RAN BINDING PROTEIN"/>
    <property type="match status" value="1"/>
</dbReference>
<dbReference type="EMBL" id="JAUIZM010000007">
    <property type="protein sequence ID" value="KAK1376029.1"/>
    <property type="molecule type" value="Genomic_DNA"/>
</dbReference>
<evidence type="ECO:0000313" key="13">
    <source>
        <dbReference type="Proteomes" id="UP001237642"/>
    </source>
</evidence>
<keyword evidence="5" id="KW-0653">Protein transport</keyword>
<dbReference type="SUPFAM" id="SSF50729">
    <property type="entry name" value="PH domain-like"/>
    <property type="match status" value="1"/>
</dbReference>
<name>A0AAD8HYV4_9APIA</name>
<accession>A0AAD8HYV4</accession>
<keyword evidence="4" id="KW-0509">mRNA transport</keyword>
<dbReference type="InterPro" id="IPR000156">
    <property type="entry name" value="Ran_bind_dom"/>
</dbReference>
<keyword evidence="9" id="KW-0539">Nucleus</keyword>
<comment type="subcellular location">
    <subcellularLocation>
        <location evidence="1">Nucleus</location>
        <location evidence="1">Nuclear pore complex</location>
    </subcellularLocation>
</comment>
<feature type="compositionally biased region" description="Basic and acidic residues" evidence="10">
    <location>
        <begin position="138"/>
        <end position="153"/>
    </location>
</feature>
<evidence type="ECO:0000256" key="6">
    <source>
        <dbReference type="ARBA" id="ARBA00022990"/>
    </source>
</evidence>
<dbReference type="InterPro" id="IPR011993">
    <property type="entry name" value="PH-like_dom_sf"/>
</dbReference>
<dbReference type="AlphaFoldDB" id="A0AAD8HYV4"/>
<dbReference type="GO" id="GO:0051028">
    <property type="term" value="P:mRNA transport"/>
    <property type="evidence" value="ECO:0007669"/>
    <property type="project" value="UniProtKB-KW"/>
</dbReference>
<evidence type="ECO:0000256" key="3">
    <source>
        <dbReference type="ARBA" id="ARBA00022737"/>
    </source>
</evidence>
<reference evidence="12" key="2">
    <citation type="submission" date="2023-05" db="EMBL/GenBank/DDBJ databases">
        <authorList>
            <person name="Schelkunov M.I."/>
        </authorList>
    </citation>
    <scope>NUCLEOTIDE SEQUENCE</scope>
    <source>
        <strain evidence="12">Hsosn_3</strain>
        <tissue evidence="12">Leaf</tissue>
    </source>
</reference>
<keyword evidence="7" id="KW-0811">Translocation</keyword>
<feature type="domain" description="RanBD1" evidence="11">
    <location>
        <begin position="308"/>
        <end position="443"/>
    </location>
</feature>
<feature type="region of interest" description="Disordered" evidence="10">
    <location>
        <begin position="1"/>
        <end position="46"/>
    </location>
</feature>
<evidence type="ECO:0000256" key="9">
    <source>
        <dbReference type="ARBA" id="ARBA00023242"/>
    </source>
</evidence>
<dbReference type="InterPro" id="IPR045255">
    <property type="entry name" value="RanBP1-like"/>
</dbReference>
<dbReference type="Pfam" id="PF00638">
    <property type="entry name" value="Ran_BP1"/>
    <property type="match status" value="1"/>
</dbReference>
<evidence type="ECO:0000259" key="11">
    <source>
        <dbReference type="PROSITE" id="PS50196"/>
    </source>
</evidence>
<evidence type="ECO:0000256" key="1">
    <source>
        <dbReference type="ARBA" id="ARBA00004567"/>
    </source>
</evidence>
<dbReference type="Proteomes" id="UP001237642">
    <property type="component" value="Unassembled WGS sequence"/>
</dbReference>
<evidence type="ECO:0000256" key="10">
    <source>
        <dbReference type="SAM" id="MobiDB-lite"/>
    </source>
</evidence>
<dbReference type="SMART" id="SM00160">
    <property type="entry name" value="RanBD"/>
    <property type="match status" value="1"/>
</dbReference>
<sequence>MGDEDGTLPSLKKRTAERQLTKENFGLDDDEDTSGQDSGTFRRASDEVLAQRKIVKVRRPSGVPSAASNPFAGIRLVSPANSSAISVAVTSADESVKSVSDDIGQNNGGNQDIEKIKDESDKKSDSKVEEAGTELTVDDERTKTEGRVDDKKVQSSADEPATKSAVEDERTKTEGKVEDDKKMQSSAGEPETGKDNTDTETRKPESIDVKTEGVDESKIEAKPDANDKKSENEERNSGEGVDKQKDGATPFSSFQQLSSSQNAFTGVAGSGFSSSTFSFGPISKNGSTVDSGFSKSTLFRGLGSSVANRGEVSGIMQEVAVETGEENEKAVFTADSLLFEFLDGGWKERGKGEIKVNVSTVGTGKARLVMRARGNYRLILNASLYSGMKLTAMEKKGVTFACMNSNGEGKKNELSTFALKFKDASIVEEFRAVVTEHTRKSTTGLKTPENSP</sequence>
<keyword evidence="13" id="KW-1185">Reference proteome</keyword>
<feature type="compositionally biased region" description="Basic and acidic residues" evidence="10">
    <location>
        <begin position="165"/>
        <end position="183"/>
    </location>
</feature>
<keyword evidence="3" id="KW-0677">Repeat</keyword>
<comment type="caution">
    <text evidence="12">The sequence shown here is derived from an EMBL/GenBank/DDBJ whole genome shotgun (WGS) entry which is preliminary data.</text>
</comment>
<keyword evidence="8" id="KW-0906">Nuclear pore complex</keyword>